<dbReference type="Proteomes" id="UP000504623">
    <property type="component" value="Unplaced"/>
</dbReference>
<sequence length="237" mass="26368">MSRDSQTSVVESWEVTPKIFIEYKVLKVFPKNRHFLITCHSPHAPPPITYILLGNGDIEVNKKIMKTNDPASFSINVTHKSRPDLLSYSCQVLLSSRTRITSEKVLIDWELWAKPVSQPETNFTLMNRGSGPRVEVICQVSSGSPPITYSLVGKDGYVYIQHKSLYGQPANFSFSLMKIPVWLQCQAENNVSVRSSGLILVPPGKLPQGPTLVLVGSLAYISAVTFGMLRCSPMRTN</sequence>
<dbReference type="RefSeq" id="XP_006869719.1">
    <property type="nucleotide sequence ID" value="XM_006869657.1"/>
</dbReference>
<keyword evidence="1" id="KW-0732">Signal</keyword>
<organism evidence="4 5">
    <name type="scientific">Chrysochloris asiatica</name>
    <name type="common">Cape golden mole</name>
    <dbReference type="NCBI Taxonomy" id="185453"/>
    <lineage>
        <taxon>Eukaryota</taxon>
        <taxon>Metazoa</taxon>
        <taxon>Chordata</taxon>
        <taxon>Craniata</taxon>
        <taxon>Vertebrata</taxon>
        <taxon>Euteleostomi</taxon>
        <taxon>Mammalia</taxon>
        <taxon>Eutheria</taxon>
        <taxon>Afrotheria</taxon>
        <taxon>Chrysochloridae</taxon>
        <taxon>Chrysochlorinae</taxon>
        <taxon>Chrysochloris</taxon>
    </lineage>
</organism>
<keyword evidence="2" id="KW-0325">Glycoprotein</keyword>
<evidence type="ECO:0000259" key="3">
    <source>
        <dbReference type="Pfam" id="PF17736"/>
    </source>
</evidence>
<dbReference type="CTD" id="100092410"/>
<dbReference type="Pfam" id="PF17736">
    <property type="entry name" value="Ig_C17orf99"/>
    <property type="match status" value="2"/>
</dbReference>
<feature type="domain" description="IL-40-like Ig" evidence="3">
    <location>
        <begin position="18"/>
        <end position="111"/>
    </location>
</feature>
<name>A0A9B0TZU7_CHRAS</name>
<dbReference type="OrthoDB" id="9524734at2759"/>
<evidence type="ECO:0000256" key="1">
    <source>
        <dbReference type="ARBA" id="ARBA00022729"/>
    </source>
</evidence>
<evidence type="ECO:0000313" key="4">
    <source>
        <dbReference type="Proteomes" id="UP000504623"/>
    </source>
</evidence>
<dbReference type="InterPro" id="IPR040878">
    <property type="entry name" value="IL-40-like_Ig"/>
</dbReference>
<keyword evidence="4" id="KW-1185">Reference proteome</keyword>
<feature type="domain" description="IL-40-like Ig" evidence="3">
    <location>
        <begin position="115"/>
        <end position="205"/>
    </location>
</feature>
<accession>A0A9B0TZU7</accession>
<evidence type="ECO:0000256" key="2">
    <source>
        <dbReference type="ARBA" id="ARBA00023180"/>
    </source>
</evidence>
<dbReference type="GeneID" id="102839871"/>
<reference evidence="5" key="1">
    <citation type="submission" date="2025-08" db="UniProtKB">
        <authorList>
            <consortium name="RefSeq"/>
        </authorList>
    </citation>
    <scope>IDENTIFICATION</scope>
    <source>
        <tissue evidence="5">Spleen</tissue>
    </source>
</reference>
<gene>
    <name evidence="5" type="primary">LOC102839871</name>
</gene>
<protein>
    <submittedName>
        <fullName evidence="5">Uncharacterized protein C17orf99 homolog</fullName>
    </submittedName>
</protein>
<dbReference type="AlphaFoldDB" id="A0A9B0TZU7"/>
<evidence type="ECO:0000313" key="5">
    <source>
        <dbReference type="RefSeq" id="XP_006869719.1"/>
    </source>
</evidence>
<proteinExistence type="predicted"/>